<protein>
    <submittedName>
        <fullName evidence="2">M23 family metallopeptidase</fullName>
    </submittedName>
</protein>
<reference evidence="2 3" key="2">
    <citation type="journal article" date="2023" name="Plant Pathol.">
        <title>Dismantling and reorganizing Pseudomonas marginalis sensu#lato.</title>
        <authorList>
            <person name="Sawada H."/>
            <person name="Fujikawa T."/>
            <person name="Satou M."/>
        </authorList>
    </citation>
    <scope>NUCLEOTIDE SEQUENCE [LARGE SCALE GENOMIC DNA]</scope>
    <source>
        <strain evidence="2 3">MAFF 212408</strain>
    </source>
</reference>
<dbReference type="InterPro" id="IPR011055">
    <property type="entry name" value="Dup_hybrid_motif"/>
</dbReference>
<dbReference type="PANTHER" id="PTHR21666">
    <property type="entry name" value="PEPTIDASE-RELATED"/>
    <property type="match status" value="1"/>
</dbReference>
<proteinExistence type="predicted"/>
<dbReference type="Gene3D" id="1.10.530.10">
    <property type="match status" value="1"/>
</dbReference>
<dbReference type="PANTHER" id="PTHR21666:SF270">
    <property type="entry name" value="MUREIN HYDROLASE ACTIVATOR ENVC"/>
    <property type="match status" value="1"/>
</dbReference>
<dbReference type="Gene3D" id="2.70.70.10">
    <property type="entry name" value="Glucose Permease (Domain IIA)"/>
    <property type="match status" value="1"/>
</dbReference>
<name>A0A5N7KR65_9PSED</name>
<dbReference type="InterPro" id="IPR023346">
    <property type="entry name" value="Lysozyme-like_dom_sf"/>
</dbReference>
<evidence type="ECO:0000313" key="3">
    <source>
        <dbReference type="Proteomes" id="UP000326112"/>
    </source>
</evidence>
<dbReference type="InterPro" id="IPR016047">
    <property type="entry name" value="M23ase_b-sheet_dom"/>
</dbReference>
<organism evidence="2 3">
    <name type="scientific">Pseudomonas kitaguniensis</name>
    <dbReference type="NCBI Taxonomy" id="2607908"/>
    <lineage>
        <taxon>Bacteria</taxon>
        <taxon>Pseudomonadati</taxon>
        <taxon>Pseudomonadota</taxon>
        <taxon>Gammaproteobacteria</taxon>
        <taxon>Pseudomonadales</taxon>
        <taxon>Pseudomonadaceae</taxon>
        <taxon>Pseudomonas</taxon>
    </lineage>
</organism>
<accession>A0A5N7KR65</accession>
<sequence>MELYNPGSPFHYTSRWDLARTHPVTGVVRPHRGEDWGAPSGTAIPAAGAGKVVYKGNMSGYGNVVVLEHANGEETVHTLYAHMSSASPLALGTHVTKGATVGPCGNTGIGTGAHLHFEVLRNGTKGQPNLARGHATVNPREFDISNLTDPDAPTSASSAPLAAETTNANAPWQFPIRKAGGAQFKDADELFLALERETSGHYILGSHSFWHGGIHISSLSAPQCVREEPIRCIGDGVVVAYRLNKDYLVSTFEAAAGVEELKYSSSFCLVRHDYKASGDSSASQASNELTFYSLYMHLLPYEQYLNSSEELRTSIIKMTASGFRARSDIKDAPGCVEFGAISASAEIEILEEHADGVHAKGKLYKGVVGGRVEGQEFWFAYKKDGNAYPKQEGGPSWVSLPPSEIKKPGYWRGNVKAVVLGSGLTLRNAPERLVHGAQAGAPMGAGLVLCTGSTIQFDSGKILNLKLGNATLRMAECTFVPSTSGPRTGLKNQTFPVPETFWACVEDIAPNRLVGWRELVPQEFEKVVPMDTAIKAGDPIGYLAKNQVIQSPAGGISEKYQIHIEVFSVDARVEDFLKNKADVKGGKQYIHLPAASILKKKEPETGLIELMKEHVVELDKAVPFTDTATSEWYEVNVLEAGETKKGLLAKSEAKIISQHDWTKLGFHIVKESDSNSDGFLDADSMPDFFKEIYDNLDKFGDANGKIEPSDFPIALKNIEQRDRWSKLVAYHPSEWKGKSDSPKWARLNQLLEESPKVLQHEKDRIDSLIFWEDPALQSRSLGDGVVWHFHPVAFLGNMMSAGKKINITVAMLKKVFEGLKNTTEKDDLLAEIASQINENSEKYKLDTVLRLSHFFAQVRQEIGSKCTVEEDFTYGPEGLKGTFGYFARHPAEATIYGYPGPAKYVSPQNQIAIANRGYGSRLGNGDIASGDGWKYRGRGLKHLTARANYNAFTTYHKEFWNEDVDFIENPDLLHTSYKYSVRSGVYFWLKNNLSLKADEGDTRESVDAITRIINRDTDSYTKRWNNFERIYKVEKIFDEI</sequence>
<evidence type="ECO:0000313" key="2">
    <source>
        <dbReference type="EMBL" id="MPR04667.1"/>
    </source>
</evidence>
<feature type="domain" description="M23ase beta-sheet core" evidence="1">
    <location>
        <begin position="30"/>
        <end position="125"/>
    </location>
</feature>
<dbReference type="CDD" id="cd12797">
    <property type="entry name" value="M23_peptidase"/>
    <property type="match status" value="1"/>
</dbReference>
<dbReference type="InterPro" id="IPR050570">
    <property type="entry name" value="Cell_wall_metabolism_enzyme"/>
</dbReference>
<comment type="caution">
    <text evidence="2">The sequence shown here is derived from an EMBL/GenBank/DDBJ whole genome shotgun (WGS) entry which is preliminary data.</text>
</comment>
<keyword evidence="3" id="KW-1185">Reference proteome</keyword>
<gene>
    <name evidence="2" type="ORF">F0169_22895</name>
</gene>
<dbReference type="Pfam" id="PF01551">
    <property type="entry name" value="Peptidase_M23"/>
    <property type="match status" value="1"/>
</dbReference>
<dbReference type="Proteomes" id="UP000326112">
    <property type="component" value="Unassembled WGS sequence"/>
</dbReference>
<dbReference type="SUPFAM" id="SSF51261">
    <property type="entry name" value="Duplicated hybrid motif"/>
    <property type="match status" value="1"/>
</dbReference>
<dbReference type="EMBL" id="VUAZ01000147">
    <property type="protein sequence ID" value="MPR04667.1"/>
    <property type="molecule type" value="Genomic_DNA"/>
</dbReference>
<evidence type="ECO:0000259" key="1">
    <source>
        <dbReference type="Pfam" id="PF01551"/>
    </source>
</evidence>
<dbReference type="SUPFAM" id="SSF53955">
    <property type="entry name" value="Lysozyme-like"/>
    <property type="match status" value="1"/>
</dbReference>
<dbReference type="RefSeq" id="WP_152747694.1">
    <property type="nucleotide sequence ID" value="NZ_VUAZ01000147.1"/>
</dbReference>
<reference evidence="2 3" key="1">
    <citation type="journal article" date="2020" name="Int. J. Syst. Evol. Microbiol.">
        <title>Pseudomonas kitaguniensis sp. nov., a pathogen causing bacterial rot of Welsh onion in Japan.</title>
        <authorList>
            <person name="Sawada H."/>
            <person name="Fujikawa T."/>
            <person name="Nishiwaki Y."/>
            <person name="Horita H."/>
        </authorList>
    </citation>
    <scope>NUCLEOTIDE SEQUENCE [LARGE SCALE GENOMIC DNA]</scope>
    <source>
        <strain evidence="2 3">MAFF 212408</strain>
    </source>
</reference>